<organism evidence="3 4">
    <name type="scientific">Dipteronia dyeriana</name>
    <dbReference type="NCBI Taxonomy" id="168575"/>
    <lineage>
        <taxon>Eukaryota</taxon>
        <taxon>Viridiplantae</taxon>
        <taxon>Streptophyta</taxon>
        <taxon>Embryophyta</taxon>
        <taxon>Tracheophyta</taxon>
        <taxon>Spermatophyta</taxon>
        <taxon>Magnoliopsida</taxon>
        <taxon>eudicotyledons</taxon>
        <taxon>Gunneridae</taxon>
        <taxon>Pentapetalae</taxon>
        <taxon>rosids</taxon>
        <taxon>malvids</taxon>
        <taxon>Sapindales</taxon>
        <taxon>Sapindaceae</taxon>
        <taxon>Hippocastanoideae</taxon>
        <taxon>Acereae</taxon>
        <taxon>Dipteronia</taxon>
    </lineage>
</organism>
<comment type="caution">
    <text evidence="3">The sequence shown here is derived from an EMBL/GenBank/DDBJ whole genome shotgun (WGS) entry which is preliminary data.</text>
</comment>
<dbReference type="EMBL" id="JANJYI010000002">
    <property type="protein sequence ID" value="KAK2658938.1"/>
    <property type="molecule type" value="Genomic_DNA"/>
</dbReference>
<dbReference type="Pfam" id="PF10551">
    <property type="entry name" value="MULE"/>
    <property type="match status" value="1"/>
</dbReference>
<dbReference type="PANTHER" id="PTHR31973">
    <property type="entry name" value="POLYPROTEIN, PUTATIVE-RELATED"/>
    <property type="match status" value="1"/>
</dbReference>
<reference evidence="3" key="1">
    <citation type="journal article" date="2023" name="Plant J.">
        <title>Genome sequences and population genomics provide insights into the demographic history, inbreeding, and mutation load of two 'living fossil' tree species of Dipteronia.</title>
        <authorList>
            <person name="Feng Y."/>
            <person name="Comes H.P."/>
            <person name="Chen J."/>
            <person name="Zhu S."/>
            <person name="Lu R."/>
            <person name="Zhang X."/>
            <person name="Li P."/>
            <person name="Qiu J."/>
            <person name="Olsen K.M."/>
            <person name="Qiu Y."/>
        </authorList>
    </citation>
    <scope>NUCLEOTIDE SEQUENCE</scope>
    <source>
        <strain evidence="3">KIB01</strain>
    </source>
</reference>
<evidence type="ECO:0000259" key="1">
    <source>
        <dbReference type="Pfam" id="PF03108"/>
    </source>
</evidence>
<feature type="domain" description="MULE transposase" evidence="2">
    <location>
        <begin position="182"/>
        <end position="277"/>
    </location>
</feature>
<accession>A0AAD9XGJ6</accession>
<dbReference type="InterPro" id="IPR018289">
    <property type="entry name" value="MULE_transposase_dom"/>
</dbReference>
<keyword evidence="4" id="KW-1185">Reference proteome</keyword>
<dbReference type="PANTHER" id="PTHR31973:SF187">
    <property type="entry name" value="MUTATOR TRANSPOSASE MUDRA PROTEIN"/>
    <property type="match status" value="1"/>
</dbReference>
<gene>
    <name evidence="3" type="ORF">Ddye_005471</name>
</gene>
<proteinExistence type="predicted"/>
<evidence type="ECO:0000313" key="3">
    <source>
        <dbReference type="EMBL" id="KAK2658938.1"/>
    </source>
</evidence>
<evidence type="ECO:0000259" key="2">
    <source>
        <dbReference type="Pfam" id="PF10551"/>
    </source>
</evidence>
<sequence length="442" mass="51427">MREIFKEYAIQEGIELKRVKNDKVRQTYKCGADTCGWRAHASYMIDGVTFMLKTLSNQHDCYRVYHNKKAKVKWIASKFEKLVKSNPSINVRVIGDLLRETYKVSVDICTLYRAKNKALKELAKDHGKCFGYLSRYAFMLNQTNPGVSVHICTQDPQPTFQRIFLSFEPQKVGFLEGCKPFIGVDGCHLKRPFGGVLLSAVSLDANSGLFPLAVCICEKETQDSWEWILNNQKIYLNYLEGRKLTFMYDRKKGVIAALEVHFPFAHRRYCARHIYANLKLTYIGHHYKKLFWRAARSSNIYDFKTCMEEIGIINPAAKHWLMDIDPQHWSMYSYDPVIRCDHVTNNMTKAFNSMLSTQRAASYLDLLEFIRRMVMRKFNDRKKECSRWSSVLPPRVHTKILKPSRESRTWTMIAAGNKEYELIGASRGYVVKLREFNCKCGS</sequence>
<dbReference type="InterPro" id="IPR004332">
    <property type="entry name" value="Transposase_MuDR"/>
</dbReference>
<feature type="domain" description="Transposase MuDR plant" evidence="1">
    <location>
        <begin position="1"/>
        <end position="51"/>
    </location>
</feature>
<evidence type="ECO:0008006" key="5">
    <source>
        <dbReference type="Google" id="ProtNLM"/>
    </source>
</evidence>
<dbReference type="AlphaFoldDB" id="A0AAD9XGJ6"/>
<protein>
    <recommendedName>
        <fullName evidence="5">MULE transposase domain-containing protein</fullName>
    </recommendedName>
</protein>
<dbReference type="Pfam" id="PF03108">
    <property type="entry name" value="DBD_Tnp_Mut"/>
    <property type="match status" value="1"/>
</dbReference>
<dbReference type="Proteomes" id="UP001280121">
    <property type="component" value="Unassembled WGS sequence"/>
</dbReference>
<evidence type="ECO:0000313" key="4">
    <source>
        <dbReference type="Proteomes" id="UP001280121"/>
    </source>
</evidence>
<name>A0AAD9XGJ6_9ROSI</name>